<keyword evidence="2" id="KW-1185">Reference proteome</keyword>
<reference evidence="1" key="1">
    <citation type="submission" date="2021-10" db="EMBL/GenBank/DDBJ databases">
        <authorList>
            <person name="Lavering E.D."/>
            <person name="James R."/>
            <person name="Fairholm J.D."/>
            <person name="Ogilvie B.H."/>
            <person name="Thurgood T.L."/>
            <person name="Robison R.A."/>
            <person name="Grose J.H."/>
        </authorList>
    </citation>
    <scope>NUCLEOTIDE SEQUENCE</scope>
</reference>
<evidence type="ECO:0000313" key="1">
    <source>
        <dbReference type="EMBL" id="UGO51114.1"/>
    </source>
</evidence>
<organism evidence="1 2">
    <name type="scientific">Bacillus phage vB_BanS_Nate</name>
    <dbReference type="NCBI Taxonomy" id="2894788"/>
    <lineage>
        <taxon>Viruses</taxon>
        <taxon>Duplodnaviria</taxon>
        <taxon>Heunggongvirae</taxon>
        <taxon>Uroviricota</taxon>
        <taxon>Caudoviricetes</taxon>
        <taxon>Joanripponvirinae</taxon>
        <taxon>Natevirus</taxon>
        <taxon>Natevirus nate</taxon>
    </lineage>
</organism>
<dbReference type="Pfam" id="PF13876">
    <property type="entry name" value="Phage_gp49_66"/>
    <property type="match status" value="1"/>
</dbReference>
<evidence type="ECO:0000313" key="2">
    <source>
        <dbReference type="Proteomes" id="UP000827544"/>
    </source>
</evidence>
<protein>
    <submittedName>
        <fullName evidence="1">Uncharacterized protein</fullName>
    </submittedName>
</protein>
<dbReference type="InterPro" id="IPR025915">
    <property type="entry name" value="Phage_gp49_66"/>
</dbReference>
<sequence>MSGIKTGTIKGVYLLNDFQKDLMDTSVKHVEYLKLGQKTTVAFVTVNNGFEIVGTSGCVNPKDFDFEIGKHFALVDALNQLGKFQGYHRQELNSWAESVRTLGLNVTIPIQPEDKKKTAQSIADEITKELKKVNRKEGI</sequence>
<name>A0AAE9CED3_9CAUD</name>
<gene>
    <name evidence="1" type="ORF">NATE_280</name>
</gene>
<dbReference type="Proteomes" id="UP000827544">
    <property type="component" value="Segment"/>
</dbReference>
<proteinExistence type="predicted"/>
<accession>A0AAE9CED3</accession>
<dbReference type="EMBL" id="OK499992">
    <property type="protein sequence ID" value="UGO51114.1"/>
    <property type="molecule type" value="Genomic_DNA"/>
</dbReference>